<feature type="compositionally biased region" description="Basic and acidic residues" evidence="1">
    <location>
        <begin position="416"/>
        <end position="427"/>
    </location>
</feature>
<feature type="region of interest" description="Disordered" evidence="1">
    <location>
        <begin position="192"/>
        <end position="211"/>
    </location>
</feature>
<keyword evidence="3" id="KW-1185">Reference proteome</keyword>
<feature type="region of interest" description="Disordered" evidence="1">
    <location>
        <begin position="1"/>
        <end position="94"/>
    </location>
</feature>
<dbReference type="Proteomes" id="UP001140560">
    <property type="component" value="Unassembled WGS sequence"/>
</dbReference>
<evidence type="ECO:0000313" key="2">
    <source>
        <dbReference type="EMBL" id="KAJ4371149.1"/>
    </source>
</evidence>
<name>A0A9W8Y9L9_9PLEO</name>
<evidence type="ECO:0000256" key="1">
    <source>
        <dbReference type="SAM" id="MobiDB-lite"/>
    </source>
</evidence>
<dbReference type="OrthoDB" id="3786150at2759"/>
<protein>
    <submittedName>
        <fullName evidence="2">Uncharacterized protein</fullName>
    </submittedName>
</protein>
<feature type="region of interest" description="Disordered" evidence="1">
    <location>
        <begin position="333"/>
        <end position="505"/>
    </location>
</feature>
<sequence length="611" mass="67154">MSKRSADSPLQKEGASKKQKVVGDAHVSESAPVALASNATVVGQQNSISPEHQERVSPDSDEAPAIEVGASLQAEAKPTDTKKAGKKPKNPPVKEAFTAWTPTVQIPPHNQFWGIKPLPGGPRPHPTQPSARDSDAATNPPMWEDRKYRFKRGSRYVQFFGPIAPSNADVLPENLDQEDLLLIQLIDMRPVSSKDPTPRRMPTTYHYEQGKPKDWDSMQAVKCLNDRRAQAIDRITLDAPWTRVEREYLASLLQESPDASIWELTERHNERFMDRDFAHSIGFGFTDLSTGRTVESVSHEYKTFKSIYDQGRAPDGTRYRNDNSREGKALRAEKVMEKAFGPPNKALEKEWDAQNGSDNGADGGSDDEANNNEAANNTAKPSPKKKGTKPTARVAPKGNIVKPAQKAPPKKPTTKKKSESRVVHFEDDNNPQGEPIIPMAEQPKLGDLDEELLELAGANHPDEVRHSPPRSLPPDSPEAGSPVAWVRPGSRSPGPHAGEQGPHVDAAATEAVKQIVGEIVDKAVAYAEEQKAIDENEETTVEKVSIAETAVVEVTTAENVPVQSVTQTITTAVEQRVVSDAVQRRTSIHAARRIEVDEEYDDDTDVDEDLF</sequence>
<gene>
    <name evidence="2" type="ORF">N0V83_004365</name>
</gene>
<feature type="compositionally biased region" description="Low complexity" evidence="1">
    <location>
        <begin position="371"/>
        <end position="381"/>
    </location>
</feature>
<dbReference type="EMBL" id="JAPEUY010000007">
    <property type="protein sequence ID" value="KAJ4371149.1"/>
    <property type="molecule type" value="Genomic_DNA"/>
</dbReference>
<proteinExistence type="predicted"/>
<feature type="compositionally biased region" description="Polar residues" evidence="1">
    <location>
        <begin position="37"/>
        <end position="50"/>
    </location>
</feature>
<feature type="region of interest" description="Disordered" evidence="1">
    <location>
        <begin position="116"/>
        <end position="143"/>
    </location>
</feature>
<dbReference type="AlphaFoldDB" id="A0A9W8Y9L9"/>
<feature type="compositionally biased region" description="Acidic residues" evidence="1">
    <location>
        <begin position="596"/>
        <end position="611"/>
    </location>
</feature>
<evidence type="ECO:0000313" key="3">
    <source>
        <dbReference type="Proteomes" id="UP001140560"/>
    </source>
</evidence>
<feature type="region of interest" description="Disordered" evidence="1">
    <location>
        <begin position="590"/>
        <end position="611"/>
    </location>
</feature>
<accession>A0A9W8Y9L9</accession>
<reference evidence="2" key="1">
    <citation type="submission" date="2022-10" db="EMBL/GenBank/DDBJ databases">
        <title>Tapping the CABI collections for fungal endophytes: first genome assemblies for Collariella, Neodidymelliopsis, Ascochyta clinopodiicola, Didymella pomorum, Didymosphaeria variabile, Neocosmospora piperis and Neocucurbitaria cava.</title>
        <authorList>
            <person name="Hill R."/>
        </authorList>
    </citation>
    <scope>NUCLEOTIDE SEQUENCE</scope>
    <source>
        <strain evidence="2">IMI 356814</strain>
    </source>
</reference>
<comment type="caution">
    <text evidence="2">The sequence shown here is derived from an EMBL/GenBank/DDBJ whole genome shotgun (WGS) entry which is preliminary data.</text>
</comment>
<organism evidence="2 3">
    <name type="scientific">Neocucurbitaria cava</name>
    <dbReference type="NCBI Taxonomy" id="798079"/>
    <lineage>
        <taxon>Eukaryota</taxon>
        <taxon>Fungi</taxon>
        <taxon>Dikarya</taxon>
        <taxon>Ascomycota</taxon>
        <taxon>Pezizomycotina</taxon>
        <taxon>Dothideomycetes</taxon>
        <taxon>Pleosporomycetidae</taxon>
        <taxon>Pleosporales</taxon>
        <taxon>Pleosporineae</taxon>
        <taxon>Cucurbitariaceae</taxon>
        <taxon>Neocucurbitaria</taxon>
    </lineage>
</organism>